<evidence type="ECO:0000259" key="5">
    <source>
        <dbReference type="PROSITE" id="PS50931"/>
    </source>
</evidence>
<dbReference type="GO" id="GO:0003700">
    <property type="term" value="F:DNA-binding transcription factor activity"/>
    <property type="evidence" value="ECO:0007669"/>
    <property type="project" value="InterPro"/>
</dbReference>
<dbReference type="Pfam" id="PF00126">
    <property type="entry name" value="HTH_1"/>
    <property type="match status" value="1"/>
</dbReference>
<dbReference type="Gene3D" id="1.10.10.10">
    <property type="entry name" value="Winged helix-like DNA-binding domain superfamily/Winged helix DNA-binding domain"/>
    <property type="match status" value="1"/>
</dbReference>
<dbReference type="PROSITE" id="PS50931">
    <property type="entry name" value="HTH_LYSR"/>
    <property type="match status" value="1"/>
</dbReference>
<evidence type="ECO:0000313" key="7">
    <source>
        <dbReference type="Proteomes" id="UP000253508"/>
    </source>
</evidence>
<dbReference type="PANTHER" id="PTHR30346">
    <property type="entry name" value="TRANSCRIPTIONAL DUAL REGULATOR HCAR-RELATED"/>
    <property type="match status" value="1"/>
</dbReference>
<reference evidence="6 7" key="1">
    <citation type="submission" date="2018-07" db="EMBL/GenBank/DDBJ databases">
        <title>Microbacterium endoborsara sp. nov., a novel actinobacterium isolated from Borszczowia aralocaspica.</title>
        <authorList>
            <person name="An D."/>
        </authorList>
    </citation>
    <scope>NUCLEOTIDE SEQUENCE [LARGE SCALE GENOMIC DNA]</scope>
    <source>
        <strain evidence="6 7">C1.15228</strain>
    </source>
</reference>
<sequence>MLSLPRLRILSELSNRGTIAATARALSYTPSAVSQQLTLLEREAGVPLLERVGRGVRLTGAAALLVDHANAVMARLDLAEAELAATQHELHGRMRVASFQSVVLSLVPGALDRMVIEHPHLRIDIVQREHGQAYEGLLSYEFDLILGEEYPGNPDRVRDEVDRFDLLTDPLRLALPAEGPLSERPRSLADLAGAPWVLDPEDTPTGRWGREVCRQAGFEPITSFESPDLLLQAELVRTGHAVAFLPELLPSTYLQGITFVSLPGDPHRVLYTASRAGRAGHPAVQAFREALAEALEARRPADPAWGVRVS</sequence>
<evidence type="ECO:0000313" key="6">
    <source>
        <dbReference type="EMBL" id="RCK61781.1"/>
    </source>
</evidence>
<evidence type="ECO:0000256" key="2">
    <source>
        <dbReference type="ARBA" id="ARBA00023015"/>
    </source>
</evidence>
<evidence type="ECO:0000256" key="4">
    <source>
        <dbReference type="ARBA" id="ARBA00023163"/>
    </source>
</evidence>
<dbReference type="InterPro" id="IPR036390">
    <property type="entry name" value="WH_DNA-bd_sf"/>
</dbReference>
<dbReference type="Pfam" id="PF03466">
    <property type="entry name" value="LysR_substrate"/>
    <property type="match status" value="1"/>
</dbReference>
<keyword evidence="3" id="KW-0238">DNA-binding</keyword>
<feature type="domain" description="HTH lysR-type" evidence="5">
    <location>
        <begin position="2"/>
        <end position="59"/>
    </location>
</feature>
<comment type="caution">
    <text evidence="6">The sequence shown here is derived from an EMBL/GenBank/DDBJ whole genome shotgun (WGS) entry which is preliminary data.</text>
</comment>
<dbReference type="Gene3D" id="3.40.190.290">
    <property type="match status" value="1"/>
</dbReference>
<accession>A0A367Y9V2</accession>
<keyword evidence="2" id="KW-0805">Transcription regulation</keyword>
<keyword evidence="4" id="KW-0804">Transcription</keyword>
<dbReference type="EMBL" id="QORO01000001">
    <property type="protein sequence ID" value="RCK61781.1"/>
    <property type="molecule type" value="Genomic_DNA"/>
</dbReference>
<dbReference type="SUPFAM" id="SSF46785">
    <property type="entry name" value="Winged helix' DNA-binding domain"/>
    <property type="match status" value="1"/>
</dbReference>
<dbReference type="SUPFAM" id="SSF53850">
    <property type="entry name" value="Periplasmic binding protein-like II"/>
    <property type="match status" value="1"/>
</dbReference>
<evidence type="ECO:0000256" key="1">
    <source>
        <dbReference type="ARBA" id="ARBA00009437"/>
    </source>
</evidence>
<dbReference type="Proteomes" id="UP000253508">
    <property type="component" value="Unassembled WGS sequence"/>
</dbReference>
<dbReference type="InterPro" id="IPR036388">
    <property type="entry name" value="WH-like_DNA-bd_sf"/>
</dbReference>
<dbReference type="OrthoDB" id="3673085at2"/>
<evidence type="ECO:0000256" key="3">
    <source>
        <dbReference type="ARBA" id="ARBA00023125"/>
    </source>
</evidence>
<comment type="similarity">
    <text evidence="1">Belongs to the LysR transcriptional regulatory family.</text>
</comment>
<dbReference type="InterPro" id="IPR005119">
    <property type="entry name" value="LysR_subst-bd"/>
</dbReference>
<dbReference type="GO" id="GO:0032993">
    <property type="term" value="C:protein-DNA complex"/>
    <property type="evidence" value="ECO:0007669"/>
    <property type="project" value="TreeGrafter"/>
</dbReference>
<dbReference type="AlphaFoldDB" id="A0A367Y9V2"/>
<dbReference type="GO" id="GO:0003677">
    <property type="term" value="F:DNA binding"/>
    <property type="evidence" value="ECO:0007669"/>
    <property type="project" value="UniProtKB-KW"/>
</dbReference>
<dbReference type="RefSeq" id="WP_114116884.1">
    <property type="nucleotide sequence ID" value="NZ_BMHU01000001.1"/>
</dbReference>
<organism evidence="6 7">
    <name type="scientific">Microbacterium sorbitolivorans</name>
    <dbReference type="NCBI Taxonomy" id="1867410"/>
    <lineage>
        <taxon>Bacteria</taxon>
        <taxon>Bacillati</taxon>
        <taxon>Actinomycetota</taxon>
        <taxon>Actinomycetes</taxon>
        <taxon>Micrococcales</taxon>
        <taxon>Microbacteriaceae</taxon>
        <taxon>Microbacterium</taxon>
    </lineage>
</organism>
<proteinExistence type="inferred from homology"/>
<dbReference type="PANTHER" id="PTHR30346:SF29">
    <property type="entry name" value="LYSR SUBSTRATE-BINDING"/>
    <property type="match status" value="1"/>
</dbReference>
<dbReference type="InterPro" id="IPR000847">
    <property type="entry name" value="LysR_HTH_N"/>
</dbReference>
<gene>
    <name evidence="6" type="ORF">DTO57_03965</name>
</gene>
<protein>
    <submittedName>
        <fullName evidence="6">LysR family transcriptional regulator</fullName>
    </submittedName>
</protein>
<keyword evidence="7" id="KW-1185">Reference proteome</keyword>
<name>A0A367Y9V2_9MICO</name>